<dbReference type="InterPro" id="IPR051506">
    <property type="entry name" value="ATOS_Transcription_Regulators"/>
</dbReference>
<dbReference type="InterPro" id="IPR025261">
    <property type="entry name" value="Atos-like_cons_dom"/>
</dbReference>
<dbReference type="EMBL" id="CP136891">
    <property type="protein sequence ID" value="WOK96639.1"/>
    <property type="molecule type" value="Genomic_DNA"/>
</dbReference>
<accession>A0AAQ3Q5E4</accession>
<dbReference type="Pfam" id="PF13889">
    <property type="entry name" value="Chromosome_seg"/>
    <property type="match status" value="1"/>
</dbReference>
<dbReference type="AlphaFoldDB" id="A0AAQ3Q5E4"/>
<dbReference type="SMART" id="SM01177">
    <property type="entry name" value="DUF4210"/>
    <property type="match status" value="1"/>
</dbReference>
<sequence length="743" mass="81906">MGLPQVLSEEADEGTRSPSTFVATPLQFRSITSCNLDGLHAGSTNCSSVGECPCSALVEFQRKSTLENPNETDWLFGYRNSSSEAADLQGLKIESHDTNERSLSKFRQGVQKPAVRVIGFQSQQLGCSANGLEDALPNQNHSCISLEKFNFPIDSHGSQPLKRLLSPLNSTLRKQFHGDLIDIASVDIQTCGLNRKYSLLSSQDLKKVNVGVAEKNPDWLLSGCSNLQNSLDTTSILNSDVFTDGPLIGKKEYCYFFSKEPSPKNQRSKLKIFTGAIAISPEKVHSTPFSLSPLGPRCCERVKIPGVQRDIMKDIESDFSDLKSIDRSIGSNKTEMIFAPEEYDLSLPNTFEEMHDELDTFSPVSRGYKSWNAGPEPIPATLCMNHVRGSSMLSARRSLVGSFEESLLSGRFLSGKLCQSFDGFLGILNITGGSFSPPSQKLPFSVVSVDGDSSLLYYASINLAGALPCSKFNGPKLTRSLSNDSAVAKSRLRIPMKGRIQLVLSNPERTPLHTFFCNYDLTDMPPGTKTFLRQKATLASYGSPTCPAKSKDPGSKYACTGQMKSTDTGQCECCSYVYSDDTQQCDLVTKPTGGRSSEFLSSNGSLGLQKSNSPDSNGHKSNQYRTFTKDNRCRIDMRPLASRKPVDSSLKINDNTSGALRYALHLRFLCPATRKSSKSLNRCRSDPDSIPETKNVDAMEGRRFYLYNDLRVVFPQRHSDADEGELRVEHHFPADPKYFDLSN</sequence>
<gene>
    <name evidence="3" type="ORF">Cni_G05346</name>
</gene>
<evidence type="ECO:0000256" key="1">
    <source>
        <dbReference type="SAM" id="MobiDB-lite"/>
    </source>
</evidence>
<evidence type="ECO:0000313" key="3">
    <source>
        <dbReference type="EMBL" id="WOK96639.1"/>
    </source>
</evidence>
<organism evidence="3 4">
    <name type="scientific">Canna indica</name>
    <name type="common">Indian-shot</name>
    <dbReference type="NCBI Taxonomy" id="4628"/>
    <lineage>
        <taxon>Eukaryota</taxon>
        <taxon>Viridiplantae</taxon>
        <taxon>Streptophyta</taxon>
        <taxon>Embryophyta</taxon>
        <taxon>Tracheophyta</taxon>
        <taxon>Spermatophyta</taxon>
        <taxon>Magnoliopsida</taxon>
        <taxon>Liliopsida</taxon>
        <taxon>Zingiberales</taxon>
        <taxon>Cannaceae</taxon>
        <taxon>Canna</taxon>
    </lineage>
</organism>
<dbReference type="PANTHER" id="PTHR13199">
    <property type="entry name" value="GH03947P"/>
    <property type="match status" value="1"/>
</dbReference>
<evidence type="ECO:0000259" key="2">
    <source>
        <dbReference type="SMART" id="SM01177"/>
    </source>
</evidence>
<dbReference type="Proteomes" id="UP001327560">
    <property type="component" value="Chromosome 2"/>
</dbReference>
<reference evidence="3 4" key="1">
    <citation type="submission" date="2023-10" db="EMBL/GenBank/DDBJ databases">
        <title>Chromosome-scale genome assembly provides insights into flower coloration mechanisms of Canna indica.</title>
        <authorList>
            <person name="Li C."/>
        </authorList>
    </citation>
    <scope>NUCLEOTIDE SEQUENCE [LARGE SCALE GENOMIC DNA]</scope>
    <source>
        <tissue evidence="3">Flower</tissue>
    </source>
</reference>
<dbReference type="InterPro" id="IPR033473">
    <property type="entry name" value="Atos-like_C"/>
</dbReference>
<keyword evidence="4" id="KW-1185">Reference proteome</keyword>
<feature type="domain" description="Atos-like conserved" evidence="2">
    <location>
        <begin position="399"/>
        <end position="458"/>
    </location>
</feature>
<dbReference type="PANTHER" id="PTHR13199:SF11">
    <property type="entry name" value="PROTEIN ATOSSA"/>
    <property type="match status" value="1"/>
</dbReference>
<protein>
    <recommendedName>
        <fullName evidence="2">Atos-like conserved domain-containing protein</fullName>
    </recommendedName>
</protein>
<feature type="region of interest" description="Disordered" evidence="1">
    <location>
        <begin position="596"/>
        <end position="625"/>
    </location>
</feature>
<proteinExistence type="predicted"/>
<evidence type="ECO:0000313" key="4">
    <source>
        <dbReference type="Proteomes" id="UP001327560"/>
    </source>
</evidence>
<name>A0AAQ3Q5E4_9LILI</name>